<evidence type="ECO:0000313" key="5">
    <source>
        <dbReference type="EMBL" id="MEN2791147.1"/>
    </source>
</evidence>
<evidence type="ECO:0000313" key="6">
    <source>
        <dbReference type="Proteomes" id="UP001419910"/>
    </source>
</evidence>
<gene>
    <name evidence="5" type="ORF">ABC974_16045</name>
</gene>
<dbReference type="RefSeq" id="WP_343888942.1">
    <property type="nucleotide sequence ID" value="NZ_BAAAEH010000014.1"/>
</dbReference>
<evidence type="ECO:0000259" key="4">
    <source>
        <dbReference type="PROSITE" id="PS50977"/>
    </source>
</evidence>
<dbReference type="InterPro" id="IPR009057">
    <property type="entry name" value="Homeodomain-like_sf"/>
</dbReference>
<keyword evidence="1 2" id="KW-0238">DNA-binding</keyword>
<feature type="region of interest" description="Disordered" evidence="3">
    <location>
        <begin position="1"/>
        <end position="22"/>
    </location>
</feature>
<feature type="DNA-binding region" description="H-T-H motif" evidence="2">
    <location>
        <begin position="42"/>
        <end position="61"/>
    </location>
</feature>
<dbReference type="InterPro" id="IPR001647">
    <property type="entry name" value="HTH_TetR"/>
</dbReference>
<comment type="caution">
    <text evidence="5">The sequence shown here is derived from an EMBL/GenBank/DDBJ whole genome shotgun (WGS) entry which is preliminary data.</text>
</comment>
<dbReference type="PROSITE" id="PS50977">
    <property type="entry name" value="HTH_TETR_2"/>
    <property type="match status" value="1"/>
</dbReference>
<reference evidence="5 6" key="1">
    <citation type="submission" date="2024-05" db="EMBL/GenBank/DDBJ databases">
        <authorList>
            <person name="Liu Q."/>
            <person name="Xin Y.-H."/>
        </authorList>
    </citation>
    <scope>NUCLEOTIDE SEQUENCE [LARGE SCALE GENOMIC DNA]</scope>
    <source>
        <strain evidence="5 6">CGMCC 1.10181</strain>
    </source>
</reference>
<sequence length="195" mass="22350">MELVAQQDRGSPDGRRRRSETSRDKIVEAMLALVAEGQITPSAEQVAIRAEVGLRSVFRHFKDMESLYAEMTARLSQHYQMWLVPFDSGDWRGQLDETLDRRVSTYERLMPFKRAGDAHRHESAAIQAEHARTLALMRARLKSLLPDHITGDDLVFETLDLLLSFETWQRLRVEQHLPASSARALVKTQVDRLIG</sequence>
<feature type="domain" description="HTH tetR-type" evidence="4">
    <location>
        <begin position="20"/>
        <end position="79"/>
    </location>
</feature>
<keyword evidence="6" id="KW-1185">Reference proteome</keyword>
<dbReference type="Proteomes" id="UP001419910">
    <property type="component" value="Unassembled WGS sequence"/>
</dbReference>
<accession>A0ABU9Y5Z0</accession>
<evidence type="ECO:0000256" key="1">
    <source>
        <dbReference type="ARBA" id="ARBA00023125"/>
    </source>
</evidence>
<evidence type="ECO:0000256" key="2">
    <source>
        <dbReference type="PROSITE-ProRule" id="PRU00335"/>
    </source>
</evidence>
<dbReference type="SUPFAM" id="SSF46689">
    <property type="entry name" value="Homeodomain-like"/>
    <property type="match status" value="1"/>
</dbReference>
<dbReference type="Gene3D" id="1.10.357.10">
    <property type="entry name" value="Tetracycline Repressor, domain 2"/>
    <property type="match status" value="1"/>
</dbReference>
<proteinExistence type="predicted"/>
<dbReference type="EMBL" id="JBDIME010000014">
    <property type="protein sequence ID" value="MEN2791147.1"/>
    <property type="molecule type" value="Genomic_DNA"/>
</dbReference>
<feature type="compositionally biased region" description="Basic and acidic residues" evidence="3">
    <location>
        <begin position="10"/>
        <end position="22"/>
    </location>
</feature>
<evidence type="ECO:0000256" key="3">
    <source>
        <dbReference type="SAM" id="MobiDB-lite"/>
    </source>
</evidence>
<organism evidence="5 6">
    <name type="scientific">Sphingomonas oligophenolica</name>
    <dbReference type="NCBI Taxonomy" id="301154"/>
    <lineage>
        <taxon>Bacteria</taxon>
        <taxon>Pseudomonadati</taxon>
        <taxon>Pseudomonadota</taxon>
        <taxon>Alphaproteobacteria</taxon>
        <taxon>Sphingomonadales</taxon>
        <taxon>Sphingomonadaceae</taxon>
        <taxon>Sphingomonas</taxon>
    </lineage>
</organism>
<name>A0ABU9Y5Z0_9SPHN</name>
<protein>
    <submittedName>
        <fullName evidence="5">TetR/AcrR family transcriptional regulator</fullName>
    </submittedName>
</protein>